<evidence type="ECO:0000313" key="1">
    <source>
        <dbReference type="EMBL" id="KOF99895.1"/>
    </source>
</evidence>
<dbReference type="AlphaFoldDB" id="A0A0L8IFV7"/>
<dbReference type="EMBL" id="KQ415869">
    <property type="protein sequence ID" value="KOF99895.1"/>
    <property type="molecule type" value="Genomic_DNA"/>
</dbReference>
<dbReference type="PANTHER" id="PTHR45913:SF5">
    <property type="entry name" value="GENERAL TRANSCRIPTION FACTOR II-I REPEAT DOMAIN-CONTAINING PROTEIN 2A-LIKE PROTEIN"/>
    <property type="match status" value="1"/>
</dbReference>
<evidence type="ECO:0008006" key="2">
    <source>
        <dbReference type="Google" id="ProtNLM"/>
    </source>
</evidence>
<dbReference type="STRING" id="37653.A0A0L8IFV7"/>
<accession>A0A0L8IFV7</accession>
<dbReference type="OrthoDB" id="10000786at2759"/>
<sequence>MASDTKKRKITEENRKFNILWTEEYFIIETCNKIICLICNDEIAVCNLALDKSTDQSDTAQLIIFIGGIEVNFNIIEEMLDVCHMKGTTTGRDIIEHVNLSLEKFHVDRNKINSITTDGAPALTEMFDHDILSYHCLIHQQQLCAQKLNMKYLMTDIVSVVHFIRSQCLNHRTLKAYLVEVGTRRLLFMWGSTYCCEQFFSCMKNIKTAERNRLSDCHLTITFLE</sequence>
<reference evidence="1" key="1">
    <citation type="submission" date="2015-07" db="EMBL/GenBank/DDBJ databases">
        <title>MeaNS - Measles Nucleotide Surveillance Program.</title>
        <authorList>
            <person name="Tran T."/>
            <person name="Druce J."/>
        </authorList>
    </citation>
    <scope>NUCLEOTIDE SEQUENCE</scope>
    <source>
        <strain evidence="1">UCB-OBI-ISO-001</strain>
        <tissue evidence="1">Gonad</tissue>
    </source>
</reference>
<dbReference type="SUPFAM" id="SSF53098">
    <property type="entry name" value="Ribonuclease H-like"/>
    <property type="match status" value="1"/>
</dbReference>
<dbReference type="PANTHER" id="PTHR45913">
    <property type="entry name" value="EPM2A-INTERACTING PROTEIN 1"/>
    <property type="match status" value="1"/>
</dbReference>
<proteinExistence type="predicted"/>
<protein>
    <recommendedName>
        <fullName evidence="2">DUF4371 domain-containing protein</fullName>
    </recommendedName>
</protein>
<organism evidence="1">
    <name type="scientific">Octopus bimaculoides</name>
    <name type="common">California two-spotted octopus</name>
    <dbReference type="NCBI Taxonomy" id="37653"/>
    <lineage>
        <taxon>Eukaryota</taxon>
        <taxon>Metazoa</taxon>
        <taxon>Spiralia</taxon>
        <taxon>Lophotrochozoa</taxon>
        <taxon>Mollusca</taxon>
        <taxon>Cephalopoda</taxon>
        <taxon>Coleoidea</taxon>
        <taxon>Octopodiformes</taxon>
        <taxon>Octopoda</taxon>
        <taxon>Incirrata</taxon>
        <taxon>Octopodidae</taxon>
        <taxon>Octopus</taxon>
    </lineage>
</organism>
<dbReference type="InterPro" id="IPR012337">
    <property type="entry name" value="RNaseH-like_sf"/>
</dbReference>
<name>A0A0L8IFV7_OCTBM</name>
<gene>
    <name evidence="1" type="ORF">OCBIM_22010024mg</name>
</gene>